<dbReference type="AlphaFoldDB" id="A0A316UQT5"/>
<evidence type="ECO:0000313" key="6">
    <source>
        <dbReference type="Proteomes" id="UP000245884"/>
    </source>
</evidence>
<dbReference type="SUPFAM" id="SSF54928">
    <property type="entry name" value="RNA-binding domain, RBD"/>
    <property type="match status" value="1"/>
</dbReference>
<evidence type="ECO:0000256" key="3">
    <source>
        <dbReference type="SAM" id="MobiDB-lite"/>
    </source>
</evidence>
<feature type="region of interest" description="Disordered" evidence="3">
    <location>
        <begin position="224"/>
        <end position="428"/>
    </location>
</feature>
<dbReference type="RefSeq" id="XP_025360845.1">
    <property type="nucleotide sequence ID" value="XM_025509627.1"/>
</dbReference>
<proteinExistence type="predicted"/>
<keyword evidence="1 2" id="KW-0694">RNA-binding</keyword>
<evidence type="ECO:0000259" key="4">
    <source>
        <dbReference type="PROSITE" id="PS50102"/>
    </source>
</evidence>
<feature type="compositionally biased region" description="Pro residues" evidence="3">
    <location>
        <begin position="303"/>
        <end position="316"/>
    </location>
</feature>
<sequence>MPPPTRPPSSGPDRRKRGSDLGIGSGRRTQQGSSHIDREDPRTAEEKPCRALFIRNIDNGVDPEHIRGTFAQYGEIKLFYEQVSKRGICFVTYFDLRGATLAKDSCHALEFNGRKVDVHYSLPRDADTSKRCDREQNQGTLFLLLKRHPRTLTDDDFRSIFGPFGDIKSIRRYKDQKNARFLEFFDSRACLAANDTLGGKEWTDGVEWGQWDVKFAWDAAMVGKSDRDHAGGPPPPPPGMGAMGPPRPPPPPPQQQGGMMRPPPPRPPPPASAPYGPPPPTHAYGAPPPPQQAPSTYGTNPYAAPPPAAHHSPPPAAKEESRLEQAQKVQALLASLGGSGGGGANGGAPPSPSPAGRAGSFATPTPTPPPSASLPPNLASLLAGMGAQGSSPQQQQQQQQQGSSSAHEAQQSISAMLSLLQKQQGQGQ</sequence>
<evidence type="ECO:0000256" key="1">
    <source>
        <dbReference type="ARBA" id="ARBA00022884"/>
    </source>
</evidence>
<feature type="compositionally biased region" description="Low complexity" evidence="3">
    <location>
        <begin position="354"/>
        <end position="364"/>
    </location>
</feature>
<evidence type="ECO:0000313" key="5">
    <source>
        <dbReference type="EMBL" id="PWN26233.1"/>
    </source>
</evidence>
<feature type="compositionally biased region" description="Pro residues" evidence="3">
    <location>
        <begin position="261"/>
        <end position="292"/>
    </location>
</feature>
<feature type="compositionally biased region" description="Basic and acidic residues" evidence="3">
    <location>
        <begin position="35"/>
        <end position="47"/>
    </location>
</feature>
<feature type="compositionally biased region" description="Pro residues" evidence="3">
    <location>
        <begin position="1"/>
        <end position="10"/>
    </location>
</feature>
<dbReference type="InterPro" id="IPR012677">
    <property type="entry name" value="Nucleotide-bd_a/b_plait_sf"/>
</dbReference>
<feature type="compositionally biased region" description="Low complexity" evidence="3">
    <location>
        <begin position="374"/>
        <end position="412"/>
    </location>
</feature>
<feature type="compositionally biased region" description="Gly residues" evidence="3">
    <location>
        <begin position="337"/>
        <end position="346"/>
    </location>
</feature>
<dbReference type="InterPro" id="IPR035979">
    <property type="entry name" value="RBD_domain_sf"/>
</dbReference>
<gene>
    <name evidence="5" type="ORF">BDZ90DRAFT_49324</name>
</gene>
<dbReference type="Proteomes" id="UP000245884">
    <property type="component" value="Unassembled WGS sequence"/>
</dbReference>
<dbReference type="Gene3D" id="3.30.70.330">
    <property type="match status" value="2"/>
</dbReference>
<dbReference type="EMBL" id="KZ819672">
    <property type="protein sequence ID" value="PWN26233.1"/>
    <property type="molecule type" value="Genomic_DNA"/>
</dbReference>
<feature type="compositionally biased region" description="Low complexity" evidence="3">
    <location>
        <begin position="419"/>
        <end position="428"/>
    </location>
</feature>
<feature type="compositionally biased region" description="Pro residues" evidence="3">
    <location>
        <begin position="232"/>
        <end position="254"/>
    </location>
</feature>
<organism evidence="5 6">
    <name type="scientific">Jaminaea rosea</name>
    <dbReference type="NCBI Taxonomy" id="1569628"/>
    <lineage>
        <taxon>Eukaryota</taxon>
        <taxon>Fungi</taxon>
        <taxon>Dikarya</taxon>
        <taxon>Basidiomycota</taxon>
        <taxon>Ustilaginomycotina</taxon>
        <taxon>Exobasidiomycetes</taxon>
        <taxon>Microstromatales</taxon>
        <taxon>Microstromatales incertae sedis</taxon>
        <taxon>Jaminaea</taxon>
    </lineage>
</organism>
<evidence type="ECO:0000256" key="2">
    <source>
        <dbReference type="PROSITE-ProRule" id="PRU00176"/>
    </source>
</evidence>
<dbReference type="PANTHER" id="PTHR23189">
    <property type="entry name" value="RNA RECOGNITION MOTIF-CONTAINING"/>
    <property type="match status" value="1"/>
</dbReference>
<name>A0A316UQT5_9BASI</name>
<dbReference type="InterPro" id="IPR000504">
    <property type="entry name" value="RRM_dom"/>
</dbReference>
<dbReference type="GeneID" id="37031450"/>
<dbReference type="Pfam" id="PF00076">
    <property type="entry name" value="RRM_1"/>
    <property type="match status" value="2"/>
</dbReference>
<reference evidence="5 6" key="1">
    <citation type="journal article" date="2018" name="Mol. Biol. Evol.">
        <title>Broad Genomic Sampling Reveals a Smut Pathogenic Ancestry of the Fungal Clade Ustilaginomycotina.</title>
        <authorList>
            <person name="Kijpornyongpan T."/>
            <person name="Mondo S.J."/>
            <person name="Barry K."/>
            <person name="Sandor L."/>
            <person name="Lee J."/>
            <person name="Lipzen A."/>
            <person name="Pangilinan J."/>
            <person name="LaButti K."/>
            <person name="Hainaut M."/>
            <person name="Henrissat B."/>
            <person name="Grigoriev I.V."/>
            <person name="Spatafora J.W."/>
            <person name="Aime M.C."/>
        </authorList>
    </citation>
    <scope>NUCLEOTIDE SEQUENCE [LARGE SCALE GENOMIC DNA]</scope>
    <source>
        <strain evidence="5 6">MCA 5214</strain>
    </source>
</reference>
<keyword evidence="6" id="KW-1185">Reference proteome</keyword>
<dbReference type="GO" id="GO:0003723">
    <property type="term" value="F:RNA binding"/>
    <property type="evidence" value="ECO:0007669"/>
    <property type="project" value="UniProtKB-UniRule"/>
</dbReference>
<dbReference type="SMART" id="SM00360">
    <property type="entry name" value="RRM"/>
    <property type="match status" value="2"/>
</dbReference>
<feature type="region of interest" description="Disordered" evidence="3">
    <location>
        <begin position="1"/>
        <end position="47"/>
    </location>
</feature>
<dbReference type="OrthoDB" id="439808at2759"/>
<dbReference type="PROSITE" id="PS50102">
    <property type="entry name" value="RRM"/>
    <property type="match status" value="2"/>
</dbReference>
<feature type="domain" description="RRM" evidence="4">
    <location>
        <begin position="141"/>
        <end position="205"/>
    </location>
</feature>
<feature type="domain" description="RRM" evidence="4">
    <location>
        <begin position="50"/>
        <end position="123"/>
    </location>
</feature>
<dbReference type="CDD" id="cd12276">
    <property type="entry name" value="RRM2_MEI2_EAR1_like"/>
    <property type="match status" value="1"/>
</dbReference>
<accession>A0A316UQT5</accession>
<protein>
    <submittedName>
        <fullName evidence="5">RNA-binding domain-containing protein</fullName>
    </submittedName>
</protein>